<comment type="caution">
    <text evidence="1">The sequence shown here is derived from an EMBL/GenBank/DDBJ whole genome shotgun (WGS) entry which is preliminary data.</text>
</comment>
<evidence type="ECO:0000313" key="2">
    <source>
        <dbReference type="Proteomes" id="UP000814033"/>
    </source>
</evidence>
<dbReference type="Proteomes" id="UP000814033">
    <property type="component" value="Unassembled WGS sequence"/>
</dbReference>
<gene>
    <name evidence="1" type="ORF">FA95DRAFT_1675965</name>
</gene>
<keyword evidence="2" id="KW-1185">Reference proteome</keyword>
<proteinExistence type="predicted"/>
<accession>A0ACB8S529</accession>
<organism evidence="1 2">
    <name type="scientific">Auriscalpium vulgare</name>
    <dbReference type="NCBI Taxonomy" id="40419"/>
    <lineage>
        <taxon>Eukaryota</taxon>
        <taxon>Fungi</taxon>
        <taxon>Dikarya</taxon>
        <taxon>Basidiomycota</taxon>
        <taxon>Agaricomycotina</taxon>
        <taxon>Agaricomycetes</taxon>
        <taxon>Russulales</taxon>
        <taxon>Auriscalpiaceae</taxon>
        <taxon>Auriscalpium</taxon>
    </lineage>
</organism>
<name>A0ACB8S529_9AGAM</name>
<reference evidence="1" key="1">
    <citation type="submission" date="2021-02" db="EMBL/GenBank/DDBJ databases">
        <authorList>
            <consortium name="DOE Joint Genome Institute"/>
            <person name="Ahrendt S."/>
            <person name="Looney B.P."/>
            <person name="Miyauchi S."/>
            <person name="Morin E."/>
            <person name="Drula E."/>
            <person name="Courty P.E."/>
            <person name="Chicoki N."/>
            <person name="Fauchery L."/>
            <person name="Kohler A."/>
            <person name="Kuo A."/>
            <person name="Labutti K."/>
            <person name="Pangilinan J."/>
            <person name="Lipzen A."/>
            <person name="Riley R."/>
            <person name="Andreopoulos W."/>
            <person name="He G."/>
            <person name="Johnson J."/>
            <person name="Barry K.W."/>
            <person name="Grigoriev I.V."/>
            <person name="Nagy L."/>
            <person name="Hibbett D."/>
            <person name="Henrissat B."/>
            <person name="Matheny P.B."/>
            <person name="Labbe J."/>
            <person name="Martin F."/>
        </authorList>
    </citation>
    <scope>NUCLEOTIDE SEQUENCE</scope>
    <source>
        <strain evidence="1">FP105234-sp</strain>
    </source>
</reference>
<sequence>MLYSLLAATALATTAVAIPQAFNVYAYPKSVATCKALNRALNTTVDIELHYVDINPSATKTIVLVHGWPSLWHSWKYQIQELQDDYHLIVPDLRGFGESTHPGDVRTSGTLPDQVGDLDCIFKHAQVAHATCIGHDWGSEVCYEAARSRPDLIDAVVGIVLPYLPSAGPFTPTAALASAFPKLSYQIYFDQELPEATTELDNDIRRTLRATLRTVASPPPDGFLRDNTSYLDAWNQTAVIPPITFFTPSEEDYWVQQYSIQKFDHTFYWYTTESRTSTWEFVNGQGNFTIPQPVLSILPSADPVADWVEISELLGSDQYLPQLTSVVLPGAHWLHLEDPTDVNAAIQKFLQGLQTRDAADL</sequence>
<dbReference type="EMBL" id="MU275852">
    <property type="protein sequence ID" value="KAI0051470.1"/>
    <property type="molecule type" value="Genomic_DNA"/>
</dbReference>
<evidence type="ECO:0000313" key="1">
    <source>
        <dbReference type="EMBL" id="KAI0051470.1"/>
    </source>
</evidence>
<protein>
    <submittedName>
        <fullName evidence="1">Alpha/beta-hydrolase</fullName>
    </submittedName>
</protein>
<reference evidence="1" key="2">
    <citation type="journal article" date="2022" name="New Phytol.">
        <title>Evolutionary transition to the ectomycorrhizal habit in the genomes of a hyperdiverse lineage of mushroom-forming fungi.</title>
        <authorList>
            <person name="Looney B."/>
            <person name="Miyauchi S."/>
            <person name="Morin E."/>
            <person name="Drula E."/>
            <person name="Courty P.E."/>
            <person name="Kohler A."/>
            <person name="Kuo A."/>
            <person name="LaButti K."/>
            <person name="Pangilinan J."/>
            <person name="Lipzen A."/>
            <person name="Riley R."/>
            <person name="Andreopoulos W."/>
            <person name="He G."/>
            <person name="Johnson J."/>
            <person name="Nolan M."/>
            <person name="Tritt A."/>
            <person name="Barry K.W."/>
            <person name="Grigoriev I.V."/>
            <person name="Nagy L.G."/>
            <person name="Hibbett D."/>
            <person name="Henrissat B."/>
            <person name="Matheny P.B."/>
            <person name="Labbe J."/>
            <person name="Martin F.M."/>
        </authorList>
    </citation>
    <scope>NUCLEOTIDE SEQUENCE</scope>
    <source>
        <strain evidence="1">FP105234-sp</strain>
    </source>
</reference>